<reference evidence="1 2" key="1">
    <citation type="submission" date="2020-08" db="EMBL/GenBank/DDBJ databases">
        <title>Oceanospirillum sp. nov. isolated from marine sediment.</title>
        <authorList>
            <person name="Ji X."/>
        </authorList>
    </citation>
    <scope>NUCLEOTIDE SEQUENCE [LARGE SCALE GENOMIC DNA]</scope>
    <source>
        <strain evidence="1 2">D5</strain>
    </source>
</reference>
<dbReference type="RefSeq" id="WP_182808197.1">
    <property type="nucleotide sequence ID" value="NZ_JACJFM010000007.1"/>
</dbReference>
<evidence type="ECO:0000313" key="1">
    <source>
        <dbReference type="EMBL" id="MBB1486411.1"/>
    </source>
</evidence>
<dbReference type="GO" id="GO:0008168">
    <property type="term" value="F:methyltransferase activity"/>
    <property type="evidence" value="ECO:0007669"/>
    <property type="project" value="UniProtKB-KW"/>
</dbReference>
<dbReference type="Proteomes" id="UP000565262">
    <property type="component" value="Unassembled WGS sequence"/>
</dbReference>
<comment type="caution">
    <text evidence="1">The sequence shown here is derived from an EMBL/GenBank/DDBJ whole genome shotgun (WGS) entry which is preliminary data.</text>
</comment>
<accession>A0A839IND5</accession>
<dbReference type="AlphaFoldDB" id="A0A839IND5"/>
<sequence length="225" mass="26023">MESPARIAADITCPLCQSSETHFWHQDKKRSYQHCSQCDLVFVDRCQHLSHDDEKSVYDLHENNDQDMGYREFLSRMADPIRQRVPAGSLGLDFGSGPGPVLAQMFRETGYRMNTFDVYYANQPDVMTQQYDFITSTEVFEHLSAPAQVLEQLSAILKPGGYLGIMTKRVTSQEAFASWHYKNDPTHITFFSENSFHWIARHYRMTLEVISQDVVILQKKTDLQQ</sequence>
<keyword evidence="2" id="KW-1185">Reference proteome</keyword>
<dbReference type="SUPFAM" id="SSF53335">
    <property type="entry name" value="S-adenosyl-L-methionine-dependent methyltransferases"/>
    <property type="match status" value="1"/>
</dbReference>
<keyword evidence="1" id="KW-0808">Transferase</keyword>
<gene>
    <name evidence="1" type="ORF">H4O21_07295</name>
</gene>
<dbReference type="EMBL" id="JACJFM010000007">
    <property type="protein sequence ID" value="MBB1486411.1"/>
    <property type="molecule type" value="Genomic_DNA"/>
</dbReference>
<name>A0A839IND5_9GAMM</name>
<protein>
    <submittedName>
        <fullName evidence="1">Class I SAM-dependent methyltransferase</fullName>
    </submittedName>
</protein>
<dbReference type="Pfam" id="PF13489">
    <property type="entry name" value="Methyltransf_23"/>
    <property type="match status" value="1"/>
</dbReference>
<proteinExistence type="predicted"/>
<organism evidence="1 2">
    <name type="scientific">Oceanospirillum sediminis</name>
    <dbReference type="NCBI Taxonomy" id="2760088"/>
    <lineage>
        <taxon>Bacteria</taxon>
        <taxon>Pseudomonadati</taxon>
        <taxon>Pseudomonadota</taxon>
        <taxon>Gammaproteobacteria</taxon>
        <taxon>Oceanospirillales</taxon>
        <taxon>Oceanospirillaceae</taxon>
        <taxon>Oceanospirillum</taxon>
    </lineage>
</organism>
<keyword evidence="1" id="KW-0489">Methyltransferase</keyword>
<dbReference type="Gene3D" id="3.40.50.150">
    <property type="entry name" value="Vaccinia Virus protein VP39"/>
    <property type="match status" value="1"/>
</dbReference>
<evidence type="ECO:0000313" key="2">
    <source>
        <dbReference type="Proteomes" id="UP000565262"/>
    </source>
</evidence>
<dbReference type="GO" id="GO:0032259">
    <property type="term" value="P:methylation"/>
    <property type="evidence" value="ECO:0007669"/>
    <property type="project" value="UniProtKB-KW"/>
</dbReference>
<dbReference type="InterPro" id="IPR029063">
    <property type="entry name" value="SAM-dependent_MTases_sf"/>
</dbReference>